<dbReference type="InterPro" id="IPR047001">
    <property type="entry name" value="MnmG_C_subdom"/>
</dbReference>
<dbReference type="Pfam" id="PF13932">
    <property type="entry name" value="SAM_GIDA_C"/>
    <property type="match status" value="1"/>
</dbReference>
<dbReference type="GO" id="GO:0050660">
    <property type="term" value="F:flavin adenine dinucleotide binding"/>
    <property type="evidence" value="ECO:0007669"/>
    <property type="project" value="InterPro"/>
</dbReference>
<dbReference type="EMBL" id="UINC01044289">
    <property type="protein sequence ID" value="SVB49542.1"/>
    <property type="molecule type" value="Genomic_DNA"/>
</dbReference>
<dbReference type="GO" id="GO:0005829">
    <property type="term" value="C:cytosol"/>
    <property type="evidence" value="ECO:0007669"/>
    <property type="project" value="TreeGrafter"/>
</dbReference>
<dbReference type="SMART" id="SM01228">
    <property type="entry name" value="GIDA_assoc_3"/>
    <property type="match status" value="1"/>
</dbReference>
<dbReference type="GO" id="GO:0030488">
    <property type="term" value="P:tRNA methylation"/>
    <property type="evidence" value="ECO:0007669"/>
    <property type="project" value="TreeGrafter"/>
</dbReference>
<gene>
    <name evidence="6" type="ORF">METZ01_LOCUS202396</name>
</gene>
<dbReference type="PANTHER" id="PTHR11806">
    <property type="entry name" value="GLUCOSE INHIBITED DIVISION PROTEIN A"/>
    <property type="match status" value="1"/>
</dbReference>
<sequence>WEQIEIEAQYACYFERQESDINSYRRDRSRKIPSEIDYRKVGSLSNEAIEKLVEARPATISAAARLPGVTPAALTALMVHLRRWETAATS</sequence>
<dbReference type="GO" id="GO:0002098">
    <property type="term" value="P:tRNA wobble uridine modification"/>
    <property type="evidence" value="ECO:0007669"/>
    <property type="project" value="TreeGrafter"/>
</dbReference>
<proteinExistence type="inferred from homology"/>
<dbReference type="Gene3D" id="1.10.150.570">
    <property type="entry name" value="GidA associated domain, C-terminal subdomain"/>
    <property type="match status" value="1"/>
</dbReference>
<dbReference type="FunFam" id="1.10.150.570:FF:000001">
    <property type="entry name" value="tRNA uridine 5-carboxymethylaminomethyl modification enzyme MnmG"/>
    <property type="match status" value="1"/>
</dbReference>
<keyword evidence="4" id="KW-0274">FAD</keyword>
<reference evidence="6" key="1">
    <citation type="submission" date="2018-05" db="EMBL/GenBank/DDBJ databases">
        <authorList>
            <person name="Lanie J.A."/>
            <person name="Ng W.-L."/>
            <person name="Kazmierczak K.M."/>
            <person name="Andrzejewski T.M."/>
            <person name="Davidsen T.M."/>
            <person name="Wayne K.J."/>
            <person name="Tettelin H."/>
            <person name="Glass J.I."/>
            <person name="Rusch D."/>
            <person name="Podicherti R."/>
            <person name="Tsui H.-C.T."/>
            <person name="Winkler M.E."/>
        </authorList>
    </citation>
    <scope>NUCLEOTIDE SEQUENCE</scope>
</reference>
<dbReference type="InterPro" id="IPR026904">
    <property type="entry name" value="MnmG_C"/>
</dbReference>
<evidence type="ECO:0000313" key="6">
    <source>
        <dbReference type="EMBL" id="SVB49542.1"/>
    </source>
</evidence>
<accession>A0A382EGT0</accession>
<feature type="domain" description="tRNA uridine 5-carboxymethylaminomethyl modification enzyme C-terminal subdomain" evidence="5">
    <location>
        <begin position="8"/>
        <end position="79"/>
    </location>
</feature>
<protein>
    <recommendedName>
        <fullName evidence="5">tRNA uridine 5-carboxymethylaminomethyl modification enzyme C-terminal subdomain domain-containing protein</fullName>
    </recommendedName>
</protein>
<dbReference type="InterPro" id="IPR002218">
    <property type="entry name" value="MnmG-rel"/>
</dbReference>
<name>A0A382EGT0_9ZZZZ</name>
<comment type="cofactor">
    <cofactor evidence="1">
        <name>FAD</name>
        <dbReference type="ChEBI" id="CHEBI:57692"/>
    </cofactor>
</comment>
<evidence type="ECO:0000256" key="2">
    <source>
        <dbReference type="ARBA" id="ARBA00007653"/>
    </source>
</evidence>
<dbReference type="PANTHER" id="PTHR11806:SF0">
    <property type="entry name" value="PROTEIN MTO1 HOMOLOG, MITOCHONDRIAL"/>
    <property type="match status" value="1"/>
</dbReference>
<dbReference type="AlphaFoldDB" id="A0A382EGT0"/>
<comment type="similarity">
    <text evidence="2">Belongs to the MnmG family.</text>
</comment>
<evidence type="ECO:0000256" key="4">
    <source>
        <dbReference type="ARBA" id="ARBA00022827"/>
    </source>
</evidence>
<organism evidence="6">
    <name type="scientific">marine metagenome</name>
    <dbReference type="NCBI Taxonomy" id="408172"/>
    <lineage>
        <taxon>unclassified sequences</taxon>
        <taxon>metagenomes</taxon>
        <taxon>ecological metagenomes</taxon>
    </lineage>
</organism>
<evidence type="ECO:0000259" key="5">
    <source>
        <dbReference type="SMART" id="SM01228"/>
    </source>
</evidence>
<feature type="non-terminal residue" evidence="6">
    <location>
        <position position="1"/>
    </location>
</feature>
<evidence type="ECO:0000256" key="3">
    <source>
        <dbReference type="ARBA" id="ARBA00022630"/>
    </source>
</evidence>
<evidence type="ECO:0000256" key="1">
    <source>
        <dbReference type="ARBA" id="ARBA00001974"/>
    </source>
</evidence>
<keyword evidence="3" id="KW-0285">Flavoprotein</keyword>
<dbReference type="InterPro" id="IPR044920">
    <property type="entry name" value="MnmG_C_subdom_sf"/>
</dbReference>